<protein>
    <submittedName>
        <fullName evidence="2">NAD-dependent epimerase/dehydratase family protein</fullName>
    </submittedName>
</protein>
<dbReference type="PANTHER" id="PTHR48079:SF6">
    <property type="entry name" value="NAD(P)-BINDING DOMAIN-CONTAINING PROTEIN-RELATED"/>
    <property type="match status" value="1"/>
</dbReference>
<dbReference type="Pfam" id="PF01370">
    <property type="entry name" value="Epimerase"/>
    <property type="match status" value="1"/>
</dbReference>
<dbReference type="Gene3D" id="3.40.50.720">
    <property type="entry name" value="NAD(P)-binding Rossmann-like Domain"/>
    <property type="match status" value="1"/>
</dbReference>
<keyword evidence="3" id="KW-1185">Reference proteome</keyword>
<dbReference type="SUPFAM" id="SSF51735">
    <property type="entry name" value="NAD(P)-binding Rossmann-fold domains"/>
    <property type="match status" value="1"/>
</dbReference>
<dbReference type="RefSeq" id="WP_367984309.1">
    <property type="nucleotide sequence ID" value="NZ_JBAKFF010000001.1"/>
</dbReference>
<dbReference type="InterPro" id="IPR036291">
    <property type="entry name" value="NAD(P)-bd_dom_sf"/>
</dbReference>
<dbReference type="PROSITE" id="PS51257">
    <property type="entry name" value="PROKAR_LIPOPROTEIN"/>
    <property type="match status" value="1"/>
</dbReference>
<comment type="caution">
    <text evidence="2">The sequence shown here is derived from an EMBL/GenBank/DDBJ whole genome shotgun (WGS) entry which is preliminary data.</text>
</comment>
<dbReference type="InterPro" id="IPR051783">
    <property type="entry name" value="NAD(P)-dependent_oxidoreduct"/>
</dbReference>
<accession>A0ABV3TBB0</accession>
<dbReference type="Proteomes" id="UP001556637">
    <property type="component" value="Unassembled WGS sequence"/>
</dbReference>
<dbReference type="PANTHER" id="PTHR48079">
    <property type="entry name" value="PROTEIN YEEZ"/>
    <property type="match status" value="1"/>
</dbReference>
<organism evidence="2 3">
    <name type="scientific">Spiribacter insolitus</name>
    <dbReference type="NCBI Taxonomy" id="3122417"/>
    <lineage>
        <taxon>Bacteria</taxon>
        <taxon>Pseudomonadati</taxon>
        <taxon>Pseudomonadota</taxon>
        <taxon>Gammaproteobacteria</taxon>
        <taxon>Chromatiales</taxon>
        <taxon>Ectothiorhodospiraceae</taxon>
        <taxon>Spiribacter</taxon>
    </lineage>
</organism>
<evidence type="ECO:0000259" key="1">
    <source>
        <dbReference type="Pfam" id="PF01370"/>
    </source>
</evidence>
<evidence type="ECO:0000313" key="3">
    <source>
        <dbReference type="Proteomes" id="UP001556637"/>
    </source>
</evidence>
<dbReference type="EMBL" id="JBAKFF010000001">
    <property type="protein sequence ID" value="MEX0431545.1"/>
    <property type="molecule type" value="Genomic_DNA"/>
</dbReference>
<name>A0ABV3TBB0_9GAMM</name>
<gene>
    <name evidence="2" type="ORF">V6X30_09035</name>
</gene>
<feature type="domain" description="NAD-dependent epimerase/dehydratase" evidence="1">
    <location>
        <begin position="5"/>
        <end position="231"/>
    </location>
</feature>
<evidence type="ECO:0000313" key="2">
    <source>
        <dbReference type="EMBL" id="MEX0431545.1"/>
    </source>
</evidence>
<dbReference type="InterPro" id="IPR001509">
    <property type="entry name" value="Epimerase_deHydtase"/>
</dbReference>
<proteinExistence type="predicted"/>
<reference evidence="2 3" key="1">
    <citation type="submission" date="2024-02" db="EMBL/GenBank/DDBJ databases">
        <title>New especies of Spiribacter isolated from saline water.</title>
        <authorList>
            <person name="Leon M.J."/>
            <person name="De La Haba R."/>
            <person name="Sanchez-Porro C."/>
            <person name="Ventosa A."/>
        </authorList>
    </citation>
    <scope>NUCLEOTIDE SEQUENCE [LARGE SCALE GENOMIC DNA]</scope>
    <source>
        <strain evidence="3">ag22IC4-189</strain>
    </source>
</reference>
<sequence length="322" mass="34447">MPYRIAVTGANGFIGTALCPALTACGHQIIAQTRRSDPPRRATGGVQWVAFEISDAAETQWRSLLDGADAVVHLAAQAHERATGQSLRSLRAANVEAVVNLARQAREVGIKRLVYLSSIGVLGQSSSAPLVETDAPAPADPYAWSKYEAEKALWEIVSGTDMSLTVIRPPLVHGPGAPGNFGRLLGWARKGRLLPLGAVTGNQRSLVGRQNLVDFIHRALTHPQAGNQTFHVADDETVSTTDLLRMLAHAAGQDPKLVGVPPVILRTGARLLGRRAMIERLLGSLTVDTRKARDLLGWRPPLSLEQGLREAVIAHPDAESAA</sequence>